<comment type="caution">
    <text evidence="2">The sequence shown here is derived from an EMBL/GenBank/DDBJ whole genome shotgun (WGS) entry which is preliminary data.</text>
</comment>
<evidence type="ECO:0000256" key="1">
    <source>
        <dbReference type="SAM" id="MobiDB-lite"/>
    </source>
</evidence>
<accession>A0ABR3EI66</accession>
<organism evidence="2 3">
    <name type="scientific">Marasmius crinis-equi</name>
    <dbReference type="NCBI Taxonomy" id="585013"/>
    <lineage>
        <taxon>Eukaryota</taxon>
        <taxon>Fungi</taxon>
        <taxon>Dikarya</taxon>
        <taxon>Basidiomycota</taxon>
        <taxon>Agaricomycotina</taxon>
        <taxon>Agaricomycetes</taxon>
        <taxon>Agaricomycetidae</taxon>
        <taxon>Agaricales</taxon>
        <taxon>Marasmiineae</taxon>
        <taxon>Marasmiaceae</taxon>
        <taxon>Marasmius</taxon>
    </lineage>
</organism>
<evidence type="ECO:0000313" key="2">
    <source>
        <dbReference type="EMBL" id="KAL0562569.1"/>
    </source>
</evidence>
<protein>
    <submittedName>
        <fullName evidence="2">Uncharacterized protein</fullName>
    </submittedName>
</protein>
<feature type="region of interest" description="Disordered" evidence="1">
    <location>
        <begin position="1"/>
        <end position="41"/>
    </location>
</feature>
<feature type="non-terminal residue" evidence="2">
    <location>
        <position position="73"/>
    </location>
</feature>
<dbReference type="EMBL" id="JBAHYK010005183">
    <property type="protein sequence ID" value="KAL0562569.1"/>
    <property type="molecule type" value="Genomic_DNA"/>
</dbReference>
<feature type="compositionally biased region" description="Basic and acidic residues" evidence="1">
    <location>
        <begin position="20"/>
        <end position="37"/>
    </location>
</feature>
<name>A0ABR3EI66_9AGAR</name>
<feature type="non-terminal residue" evidence="2">
    <location>
        <position position="1"/>
    </location>
</feature>
<reference evidence="2 3" key="1">
    <citation type="submission" date="2024-02" db="EMBL/GenBank/DDBJ databases">
        <title>A draft genome for the cacao thread blight pathogen Marasmius crinis-equi.</title>
        <authorList>
            <person name="Cohen S.P."/>
            <person name="Baruah I.K."/>
            <person name="Amoako-Attah I."/>
            <person name="Bukari Y."/>
            <person name="Meinhardt L.W."/>
            <person name="Bailey B.A."/>
        </authorList>
    </citation>
    <scope>NUCLEOTIDE SEQUENCE [LARGE SCALE GENOMIC DNA]</scope>
    <source>
        <strain evidence="2 3">GH-76</strain>
    </source>
</reference>
<evidence type="ECO:0000313" key="3">
    <source>
        <dbReference type="Proteomes" id="UP001465976"/>
    </source>
</evidence>
<proteinExistence type="predicted"/>
<dbReference type="Proteomes" id="UP001465976">
    <property type="component" value="Unassembled WGS sequence"/>
</dbReference>
<feature type="compositionally biased region" description="Low complexity" evidence="1">
    <location>
        <begin position="1"/>
        <end position="12"/>
    </location>
</feature>
<gene>
    <name evidence="2" type="ORF">V5O48_019517</name>
</gene>
<sequence>RTQLKSISSSSSGTEDDCTTEQHKAEKIKKADKKDLDEGSGTLIHRTGLAAGSACLHPNRRYPTSSKEEPVYL</sequence>
<keyword evidence="3" id="KW-1185">Reference proteome</keyword>